<dbReference type="InterPro" id="IPR003715">
    <property type="entry name" value="Poly_export_N"/>
</dbReference>
<evidence type="ECO:0000256" key="5">
    <source>
        <dbReference type="ARBA" id="ARBA00022597"/>
    </source>
</evidence>
<dbReference type="Gene3D" id="3.10.560.10">
    <property type="entry name" value="Outer membrane lipoprotein wza domain like"/>
    <property type="match status" value="2"/>
</dbReference>
<evidence type="ECO:0000256" key="8">
    <source>
        <dbReference type="ARBA" id="ARBA00023047"/>
    </source>
</evidence>
<dbReference type="PANTHER" id="PTHR33619:SF3">
    <property type="entry name" value="POLYSACCHARIDE EXPORT PROTEIN GFCE-RELATED"/>
    <property type="match status" value="1"/>
</dbReference>
<evidence type="ECO:0000256" key="2">
    <source>
        <dbReference type="ARBA" id="ARBA00009450"/>
    </source>
</evidence>
<evidence type="ECO:0000256" key="13">
    <source>
        <dbReference type="ARBA" id="ARBA00023237"/>
    </source>
</evidence>
<evidence type="ECO:0000256" key="4">
    <source>
        <dbReference type="ARBA" id="ARBA00022452"/>
    </source>
</evidence>
<evidence type="ECO:0000256" key="10">
    <source>
        <dbReference type="ARBA" id="ARBA00023114"/>
    </source>
</evidence>
<keyword evidence="18" id="KW-1185">Reference proteome</keyword>
<keyword evidence="14" id="KW-0449">Lipoprotein</keyword>
<dbReference type="Proteomes" id="UP000199548">
    <property type="component" value="Unassembled WGS sequence"/>
</dbReference>
<dbReference type="Gene3D" id="3.30.1950.10">
    <property type="entry name" value="wza like domain"/>
    <property type="match status" value="1"/>
</dbReference>
<keyword evidence="7" id="KW-0732">Signal</keyword>
<evidence type="ECO:0000256" key="14">
    <source>
        <dbReference type="ARBA" id="ARBA00023288"/>
    </source>
</evidence>
<dbReference type="Pfam" id="PF22461">
    <property type="entry name" value="SLBB_2"/>
    <property type="match status" value="2"/>
</dbReference>
<keyword evidence="6" id="KW-0812">Transmembrane</keyword>
<dbReference type="STRING" id="420953.SAMN05192543_101404"/>
<proteinExistence type="inferred from homology"/>
<feature type="domain" description="SLBB" evidence="16">
    <location>
        <begin position="278"/>
        <end position="360"/>
    </location>
</feature>
<evidence type="ECO:0000256" key="9">
    <source>
        <dbReference type="ARBA" id="ARBA00023065"/>
    </source>
</evidence>
<evidence type="ECO:0000259" key="15">
    <source>
        <dbReference type="Pfam" id="PF02563"/>
    </source>
</evidence>
<keyword evidence="3" id="KW-0813">Transport</keyword>
<evidence type="ECO:0000256" key="11">
    <source>
        <dbReference type="ARBA" id="ARBA00023136"/>
    </source>
</evidence>
<gene>
    <name evidence="17" type="ORF">SAMN05192543_101404</name>
</gene>
<keyword evidence="4" id="KW-1134">Transmembrane beta strand</keyword>
<comment type="subcellular location">
    <subcellularLocation>
        <location evidence="1">Cell outer membrane</location>
        <topology evidence="1">Multi-pass membrane protein</topology>
    </subcellularLocation>
</comment>
<dbReference type="GO" id="GO:0046930">
    <property type="term" value="C:pore complex"/>
    <property type="evidence" value="ECO:0007669"/>
    <property type="project" value="UniProtKB-KW"/>
</dbReference>
<dbReference type="Pfam" id="PF02563">
    <property type="entry name" value="Poly_export"/>
    <property type="match status" value="1"/>
</dbReference>
<evidence type="ECO:0000256" key="1">
    <source>
        <dbReference type="ARBA" id="ARBA00004571"/>
    </source>
</evidence>
<evidence type="ECO:0000313" key="17">
    <source>
        <dbReference type="EMBL" id="SFH87748.1"/>
    </source>
</evidence>
<evidence type="ECO:0000313" key="18">
    <source>
        <dbReference type="Proteomes" id="UP000199548"/>
    </source>
</evidence>
<dbReference type="GO" id="GO:0015288">
    <property type="term" value="F:porin activity"/>
    <property type="evidence" value="ECO:0007669"/>
    <property type="project" value="UniProtKB-KW"/>
</dbReference>
<evidence type="ECO:0000256" key="12">
    <source>
        <dbReference type="ARBA" id="ARBA00023139"/>
    </source>
</evidence>
<dbReference type="InterPro" id="IPR049712">
    <property type="entry name" value="Poly_export"/>
</dbReference>
<keyword evidence="9" id="KW-0406">Ion transport</keyword>
<dbReference type="GO" id="GO:0006811">
    <property type="term" value="P:monoatomic ion transport"/>
    <property type="evidence" value="ECO:0007669"/>
    <property type="project" value="UniProtKB-KW"/>
</dbReference>
<sequence>MGPLTNRCNAGKTGGRRRPAALALSIVASVALSACGVAPGMRMITPATLPVTGGDAQTPATDMPVPIADINTTLIRQLRDDAAQANVDQLRELSVKPGPYTLGIGDVLQITIWDHPELTAALGAQPQIAGRPFDPALGFVVDSGGNVQLPYAGSVHVAGLRTDQAQQTVYAALARVFAKPQVTVRVASFRAKQVYVDGEVHTPGTVPVNDVPMTLYEAISRAGGFNPTADQSRMVLVRDGVSYSLNLSRMLERDQNPSDIVLKTGDLLRVVSRDDNGVYVMGEVNKPVTAIPMKTGKLTLSDALSQAGSLNTASADAAQLYVIRGSLEAKPQVYHLDARSPVSVVLANQFELQPKDVVYVDGNGLVRFSRVLSLLLPGINAGLTAAIVTK</sequence>
<dbReference type="PROSITE" id="PS51257">
    <property type="entry name" value="PROKAR_LIPOPROTEIN"/>
    <property type="match status" value="1"/>
</dbReference>
<dbReference type="EMBL" id="FOQU01000001">
    <property type="protein sequence ID" value="SFH87748.1"/>
    <property type="molecule type" value="Genomic_DNA"/>
</dbReference>
<dbReference type="InterPro" id="IPR054765">
    <property type="entry name" value="SLBB_dom"/>
</dbReference>
<dbReference type="AlphaFoldDB" id="A0A1I3DMH0"/>
<evidence type="ECO:0000256" key="7">
    <source>
        <dbReference type="ARBA" id="ARBA00022729"/>
    </source>
</evidence>
<evidence type="ECO:0000259" key="16">
    <source>
        <dbReference type="Pfam" id="PF22461"/>
    </source>
</evidence>
<name>A0A1I3DMH0_9BURK</name>
<feature type="domain" description="SLBB" evidence="16">
    <location>
        <begin position="192"/>
        <end position="270"/>
    </location>
</feature>
<keyword evidence="10" id="KW-0626">Porin</keyword>
<accession>A0A1I3DMH0</accession>
<keyword evidence="12" id="KW-0564">Palmitate</keyword>
<evidence type="ECO:0000256" key="3">
    <source>
        <dbReference type="ARBA" id="ARBA00022448"/>
    </source>
</evidence>
<evidence type="ECO:0000256" key="6">
    <source>
        <dbReference type="ARBA" id="ARBA00022692"/>
    </source>
</evidence>
<dbReference type="GO" id="GO:0015159">
    <property type="term" value="F:polysaccharide transmembrane transporter activity"/>
    <property type="evidence" value="ECO:0007669"/>
    <property type="project" value="InterPro"/>
</dbReference>
<comment type="similarity">
    <text evidence="2">Belongs to the BexD/CtrA/VexA family.</text>
</comment>
<dbReference type="PANTHER" id="PTHR33619">
    <property type="entry name" value="POLYSACCHARIDE EXPORT PROTEIN GFCE-RELATED"/>
    <property type="match status" value="1"/>
</dbReference>
<reference evidence="17 18" key="1">
    <citation type="submission" date="2016-10" db="EMBL/GenBank/DDBJ databases">
        <authorList>
            <person name="de Groot N.N."/>
        </authorList>
    </citation>
    <scope>NUCLEOTIDE SEQUENCE [LARGE SCALE GENOMIC DNA]</scope>
    <source>
        <strain evidence="17 18">LMG 23650</strain>
    </source>
</reference>
<organism evidence="17 18">
    <name type="scientific">Paraburkholderia megapolitana</name>
    <dbReference type="NCBI Taxonomy" id="420953"/>
    <lineage>
        <taxon>Bacteria</taxon>
        <taxon>Pseudomonadati</taxon>
        <taxon>Pseudomonadota</taxon>
        <taxon>Betaproteobacteria</taxon>
        <taxon>Burkholderiales</taxon>
        <taxon>Burkholderiaceae</taxon>
        <taxon>Paraburkholderia</taxon>
    </lineage>
</organism>
<feature type="domain" description="Polysaccharide export protein N-terminal" evidence="15">
    <location>
        <begin position="97"/>
        <end position="186"/>
    </location>
</feature>
<keyword evidence="11" id="KW-0472">Membrane</keyword>
<protein>
    <submittedName>
        <fullName evidence="17">Polysaccharide export outer membrane protein</fullName>
    </submittedName>
</protein>
<keyword evidence="13" id="KW-0998">Cell outer membrane</keyword>
<keyword evidence="8" id="KW-0625">Polysaccharide transport</keyword>
<dbReference type="GO" id="GO:0009279">
    <property type="term" value="C:cell outer membrane"/>
    <property type="evidence" value="ECO:0007669"/>
    <property type="project" value="UniProtKB-SubCell"/>
</dbReference>
<keyword evidence="5" id="KW-0762">Sugar transport</keyword>